<dbReference type="PANTHER" id="PTHR46830:SF2">
    <property type="entry name" value="ALPHA-1,4-N-ACETYLGLUCOSAMINYLTRANSFERASE"/>
    <property type="match status" value="1"/>
</dbReference>
<dbReference type="STRING" id="268505.A0A2A9PFP2"/>
<dbReference type="GO" id="GO:1901135">
    <property type="term" value="P:carbohydrate derivative metabolic process"/>
    <property type="evidence" value="ECO:0007669"/>
    <property type="project" value="UniProtKB-ARBA"/>
</dbReference>
<keyword evidence="2" id="KW-0472">Membrane</keyword>
<evidence type="ECO:0000256" key="1">
    <source>
        <dbReference type="ARBA" id="ARBA00009003"/>
    </source>
</evidence>
<name>A0A2A9PFP2_OPHUN</name>
<sequence>MSPRRTRILRPTALLLLLLLLTIAILIIPLYYHRHYDDRDKSFKAPWSQAKDQQRIFRPQHMVKAPMVQPLESSPPEQANAIPDRAHFVYMMSQPEAELGLEFSQALCVFAARYYWRPRQMFLHTNAVDDAIARARNGQSGKWSRLVLGLPEMTVHRVELPIKADNGVEIRKMEHKSDFVRVKAVRDYGGVYLDFDAHLLRDIRPLLRAGFNAVGGRQANELLVSGSFMAKKSATLVNWWYEEMHRVFDGRWTTHSNELMTRIGTSLVPHAGEMLILDRAALAPGGWSKPDCRTLFQSHDYSHPSWLQDYSDTYVLHAFSPRRFHYRIKGFSDITPRYVLSNRSNFALAVFPVAKYMLDQGLIDVDDSHLGI</sequence>
<dbReference type="InterPro" id="IPR029044">
    <property type="entry name" value="Nucleotide-diphossugar_trans"/>
</dbReference>
<organism evidence="3 4">
    <name type="scientific">Ophiocordyceps unilateralis</name>
    <name type="common">Zombie-ant fungus</name>
    <name type="synonym">Torrubia unilateralis</name>
    <dbReference type="NCBI Taxonomy" id="268505"/>
    <lineage>
        <taxon>Eukaryota</taxon>
        <taxon>Fungi</taxon>
        <taxon>Dikarya</taxon>
        <taxon>Ascomycota</taxon>
        <taxon>Pezizomycotina</taxon>
        <taxon>Sordariomycetes</taxon>
        <taxon>Hypocreomycetidae</taxon>
        <taxon>Hypocreales</taxon>
        <taxon>Ophiocordycipitaceae</taxon>
        <taxon>Ophiocordyceps</taxon>
    </lineage>
</organism>
<dbReference type="Proteomes" id="UP000037136">
    <property type="component" value="Unassembled WGS sequence"/>
</dbReference>
<keyword evidence="4" id="KW-1185">Reference proteome</keyword>
<reference evidence="3 4" key="2">
    <citation type="journal article" date="2017" name="Sci. Rep.">
        <title>Ant-infecting Ophiocordyceps genomes reveal a high diversity of potential behavioral manipulation genes and a possible major role for enterotoxins.</title>
        <authorList>
            <person name="de Bekker C."/>
            <person name="Ohm R.A."/>
            <person name="Evans H.C."/>
            <person name="Brachmann A."/>
            <person name="Hughes D.P."/>
        </authorList>
    </citation>
    <scope>NUCLEOTIDE SEQUENCE [LARGE SCALE GENOMIC DNA]</scope>
    <source>
        <strain evidence="3 4">SC16a</strain>
    </source>
</reference>
<comment type="caution">
    <text evidence="3">The sequence shown here is derived from an EMBL/GenBank/DDBJ whole genome shotgun (WGS) entry which is preliminary data.</text>
</comment>
<evidence type="ECO:0008006" key="5">
    <source>
        <dbReference type="Google" id="ProtNLM"/>
    </source>
</evidence>
<dbReference type="AlphaFoldDB" id="A0A2A9PFP2"/>
<dbReference type="InterPro" id="IPR007577">
    <property type="entry name" value="GlycoTrfase_DXD_sugar-bd_CS"/>
</dbReference>
<reference evidence="3 4" key="1">
    <citation type="journal article" date="2015" name="BMC Genomics">
        <title>Gene expression during zombie ant biting behavior reflects the complexity underlying fungal parasitic behavioral manipulation.</title>
        <authorList>
            <person name="de Bekker C."/>
            <person name="Ohm R.A."/>
            <person name="Loreto R.G."/>
            <person name="Sebastian A."/>
            <person name="Albert I."/>
            <person name="Merrow M."/>
            <person name="Brachmann A."/>
            <person name="Hughes D.P."/>
        </authorList>
    </citation>
    <scope>NUCLEOTIDE SEQUENCE [LARGE SCALE GENOMIC DNA]</scope>
    <source>
        <strain evidence="3 4">SC16a</strain>
    </source>
</reference>
<evidence type="ECO:0000256" key="2">
    <source>
        <dbReference type="SAM" id="Phobius"/>
    </source>
</evidence>
<comment type="similarity">
    <text evidence="1">Belongs to the glycosyltransferase 32 family.</text>
</comment>
<evidence type="ECO:0000313" key="4">
    <source>
        <dbReference type="Proteomes" id="UP000037136"/>
    </source>
</evidence>
<dbReference type="PANTHER" id="PTHR46830">
    <property type="entry name" value="TRANSFERASE, PUTATIVE-RELATED"/>
    <property type="match status" value="1"/>
</dbReference>
<evidence type="ECO:0000313" key="3">
    <source>
        <dbReference type="EMBL" id="PFH60209.1"/>
    </source>
</evidence>
<feature type="transmembrane region" description="Helical" evidence="2">
    <location>
        <begin position="12"/>
        <end position="32"/>
    </location>
</feature>
<dbReference type="Pfam" id="PF04488">
    <property type="entry name" value="Gly_transf_sug"/>
    <property type="match status" value="1"/>
</dbReference>
<dbReference type="Gene3D" id="3.90.550.20">
    <property type="match status" value="1"/>
</dbReference>
<accession>A0A2A9PFP2</accession>
<keyword evidence="2" id="KW-1133">Transmembrane helix</keyword>
<dbReference type="SUPFAM" id="SSF53448">
    <property type="entry name" value="Nucleotide-diphospho-sugar transferases"/>
    <property type="match status" value="1"/>
</dbReference>
<dbReference type="EMBL" id="LAZP02000143">
    <property type="protein sequence ID" value="PFH60209.1"/>
    <property type="molecule type" value="Genomic_DNA"/>
</dbReference>
<proteinExistence type="inferred from homology"/>
<gene>
    <name evidence="3" type="ORF">XA68_11305</name>
</gene>
<keyword evidence="2" id="KW-0812">Transmembrane</keyword>
<protein>
    <recommendedName>
        <fullName evidence="5">Glycosyl transferase</fullName>
    </recommendedName>
</protein>
<dbReference type="OrthoDB" id="409543at2759"/>